<dbReference type="EMBL" id="JANRMI010000002">
    <property type="protein sequence ID" value="MDG0816445.1"/>
    <property type="molecule type" value="Genomic_DNA"/>
</dbReference>
<protein>
    <recommendedName>
        <fullName evidence="3">PhoD-like phosphatase domain-containing protein</fullName>
    </recommendedName>
</protein>
<proteinExistence type="predicted"/>
<sequence length="536" mass="59699">MTQDGKTINFIHAFLGRGENGTQKIVLLAPYHTNFATATCNLFQNGIKVASKTTGFKDKEVRNFIFEFENLLVDVEYTYNFEANNQILDLGGGLANDDLKFTYWKTLSSSSEVVLVSCNGVDEFKKPTLKWEMWRRLHNTAITATEKPKLLILGGDQYYQDATEKEFIDKLKGEVTPELRLQVKMAAIKRAFEQTSDLSYRKLMAQIPSIAMLDDHDITDGAGGRLFVGNEFEKKYLNYAPILIEVFEAFQASRNPSPLIKKSGSGYSCILDLGNSALVVLDLRTEKNSMKKKLMENDHKAAVFEAIQALPHKNVMLLIPVVPARSSRELEGALTGLAKLCKLKSVQNWFSKIHPKLGELISFIAESEDDLEDGLTSDSGLPFFTELLTAMSTKAAKGTNYTILTGDIHTGGTVEMMVTTSSTRFTVPIIVSSPIGYYPMPKIAEGLLKESTYIRIQSGEVLIEAVPNQFYTNRNFVFLNPEKLITDKVHAARIYQEGVSGFKRLALDSWEPDKLTPHTATTIAVKPEPATAETTL</sequence>
<evidence type="ECO:0000313" key="1">
    <source>
        <dbReference type="EMBL" id="MDG0816445.1"/>
    </source>
</evidence>
<evidence type="ECO:0000313" key="2">
    <source>
        <dbReference type="Proteomes" id="UP001152321"/>
    </source>
</evidence>
<dbReference type="RefSeq" id="WP_277577924.1">
    <property type="nucleotide sequence ID" value="NZ_JANRMI010000002.1"/>
</dbReference>
<name>A0ABT6DHW7_9BACT</name>
<dbReference type="InterPro" id="IPR029052">
    <property type="entry name" value="Metallo-depent_PP-like"/>
</dbReference>
<dbReference type="InterPro" id="IPR038607">
    <property type="entry name" value="PhoD-like_sf"/>
</dbReference>
<dbReference type="Proteomes" id="UP001152321">
    <property type="component" value="Unassembled WGS sequence"/>
</dbReference>
<accession>A0ABT6DHW7</accession>
<gene>
    <name evidence="1" type="ORF">NWE73_08730</name>
</gene>
<organism evidence="1 2">
    <name type="scientific">Bdellovibrio svalbardensis</name>
    <dbReference type="NCBI Taxonomy" id="2972972"/>
    <lineage>
        <taxon>Bacteria</taxon>
        <taxon>Pseudomonadati</taxon>
        <taxon>Bdellovibrionota</taxon>
        <taxon>Bdellovibrionia</taxon>
        <taxon>Bdellovibrionales</taxon>
        <taxon>Pseudobdellovibrionaceae</taxon>
        <taxon>Bdellovibrio</taxon>
    </lineage>
</organism>
<dbReference type="PANTHER" id="PTHR37031:SF2">
    <property type="entry name" value="PHOD-LIKE PHOSPHATASE METALLOPHOSPHATASE DOMAIN-CONTAINING PROTEIN"/>
    <property type="match status" value="1"/>
</dbReference>
<reference evidence="1" key="1">
    <citation type="submission" date="2022-08" db="EMBL/GenBank/DDBJ databases">
        <title>Novel Bdellovibrio Species Isolated from Svalbard: Designation Bdellovibrio svalbardensis.</title>
        <authorList>
            <person name="Mitchell R.J."/>
            <person name="Choi S.Y."/>
        </authorList>
    </citation>
    <scope>NUCLEOTIDE SEQUENCE</scope>
    <source>
        <strain evidence="1">PAP01</strain>
    </source>
</reference>
<comment type="caution">
    <text evidence="1">The sequence shown here is derived from an EMBL/GenBank/DDBJ whole genome shotgun (WGS) entry which is preliminary data.</text>
</comment>
<dbReference type="SUPFAM" id="SSF56300">
    <property type="entry name" value="Metallo-dependent phosphatases"/>
    <property type="match status" value="1"/>
</dbReference>
<keyword evidence="2" id="KW-1185">Reference proteome</keyword>
<evidence type="ECO:0008006" key="3">
    <source>
        <dbReference type="Google" id="ProtNLM"/>
    </source>
</evidence>
<dbReference type="PANTHER" id="PTHR37031">
    <property type="entry name" value="METALLOPHOSPHATASE BINDING DOMAIN PROTEIN"/>
    <property type="match status" value="1"/>
</dbReference>
<dbReference type="Gene3D" id="3.60.21.70">
    <property type="entry name" value="PhoD-like phosphatase"/>
    <property type="match status" value="1"/>
</dbReference>